<name>A0A518AQY1_9BACT</name>
<evidence type="ECO:0000313" key="2">
    <source>
        <dbReference type="EMBL" id="QDU57123.1"/>
    </source>
</evidence>
<gene>
    <name evidence="2" type="ORF">Pan181_33370</name>
</gene>
<dbReference type="NCBIfam" id="TIGR02532">
    <property type="entry name" value="IV_pilin_GFxxxE"/>
    <property type="match status" value="1"/>
</dbReference>
<keyword evidence="1" id="KW-0812">Transmembrane</keyword>
<keyword evidence="1" id="KW-0472">Membrane</keyword>
<reference evidence="2 3" key="1">
    <citation type="submission" date="2019-02" db="EMBL/GenBank/DDBJ databases">
        <title>Deep-cultivation of Planctomycetes and their phenomic and genomic characterization uncovers novel biology.</title>
        <authorList>
            <person name="Wiegand S."/>
            <person name="Jogler M."/>
            <person name="Boedeker C."/>
            <person name="Pinto D."/>
            <person name="Vollmers J."/>
            <person name="Rivas-Marin E."/>
            <person name="Kohn T."/>
            <person name="Peeters S.H."/>
            <person name="Heuer A."/>
            <person name="Rast P."/>
            <person name="Oberbeckmann S."/>
            <person name="Bunk B."/>
            <person name="Jeske O."/>
            <person name="Meyerdierks A."/>
            <person name="Storesund J.E."/>
            <person name="Kallscheuer N."/>
            <person name="Luecker S."/>
            <person name="Lage O.M."/>
            <person name="Pohl T."/>
            <person name="Merkel B.J."/>
            <person name="Hornburger P."/>
            <person name="Mueller R.-W."/>
            <person name="Bruemmer F."/>
            <person name="Labrenz M."/>
            <person name="Spormann A.M."/>
            <person name="Op den Camp H."/>
            <person name="Overmann J."/>
            <person name="Amann R."/>
            <person name="Jetten M.S.M."/>
            <person name="Mascher T."/>
            <person name="Medema M.H."/>
            <person name="Devos D.P."/>
            <person name="Kaster A.-K."/>
            <person name="Ovreas L."/>
            <person name="Rohde M."/>
            <person name="Galperin M.Y."/>
            <person name="Jogler C."/>
        </authorList>
    </citation>
    <scope>NUCLEOTIDE SEQUENCE [LARGE SCALE GENOMIC DNA]</scope>
    <source>
        <strain evidence="2 3">Pan181</strain>
    </source>
</reference>
<dbReference type="InterPro" id="IPR012902">
    <property type="entry name" value="N_methyl_site"/>
</dbReference>
<dbReference type="SUPFAM" id="SSF54523">
    <property type="entry name" value="Pili subunits"/>
    <property type="match status" value="1"/>
</dbReference>
<sequence>MGSDRYFRVHNARRANARRAFSLIELMAVLTIIGIISSAVFLRFGASTYQSTNAAGFTRMLMLDLNQARARTISTGDNHYLQLTRDGGIVTSYTLYRDTGSGAVVVDRIVDVPEGTLVTTATDQWAFDFDGSLGSGTGVGTIQVTGHFYTWTISVYRATGTISSSKVSL</sequence>
<evidence type="ECO:0000256" key="1">
    <source>
        <dbReference type="SAM" id="Phobius"/>
    </source>
</evidence>
<dbReference type="RefSeq" id="WP_145248064.1">
    <property type="nucleotide sequence ID" value="NZ_CP036278.1"/>
</dbReference>
<dbReference type="OrthoDB" id="277238at2"/>
<dbReference type="AlphaFoldDB" id="A0A518AQY1"/>
<dbReference type="Gene3D" id="3.30.700.10">
    <property type="entry name" value="Glycoprotein, Type 4 Pilin"/>
    <property type="match status" value="1"/>
</dbReference>
<proteinExistence type="predicted"/>
<keyword evidence="1" id="KW-1133">Transmembrane helix</keyword>
<dbReference type="Pfam" id="PF07963">
    <property type="entry name" value="N_methyl"/>
    <property type="match status" value="1"/>
</dbReference>
<dbReference type="InterPro" id="IPR045584">
    <property type="entry name" value="Pilin-like"/>
</dbReference>
<evidence type="ECO:0000313" key="3">
    <source>
        <dbReference type="Proteomes" id="UP000315750"/>
    </source>
</evidence>
<feature type="transmembrane region" description="Helical" evidence="1">
    <location>
        <begin position="20"/>
        <end position="42"/>
    </location>
</feature>
<dbReference type="EMBL" id="CP036278">
    <property type="protein sequence ID" value="QDU57123.1"/>
    <property type="molecule type" value="Genomic_DNA"/>
</dbReference>
<protein>
    <recommendedName>
        <fullName evidence="4">General secretion pathway GspH domain-containing protein</fullName>
    </recommendedName>
</protein>
<organism evidence="2 3">
    <name type="scientific">Aeoliella mucimassa</name>
    <dbReference type="NCBI Taxonomy" id="2527972"/>
    <lineage>
        <taxon>Bacteria</taxon>
        <taxon>Pseudomonadati</taxon>
        <taxon>Planctomycetota</taxon>
        <taxon>Planctomycetia</taxon>
        <taxon>Pirellulales</taxon>
        <taxon>Lacipirellulaceae</taxon>
        <taxon>Aeoliella</taxon>
    </lineage>
</organism>
<dbReference type="Proteomes" id="UP000315750">
    <property type="component" value="Chromosome"/>
</dbReference>
<accession>A0A518AQY1</accession>
<evidence type="ECO:0008006" key="4">
    <source>
        <dbReference type="Google" id="ProtNLM"/>
    </source>
</evidence>
<dbReference type="KEGG" id="amuc:Pan181_33370"/>
<keyword evidence="3" id="KW-1185">Reference proteome</keyword>